<evidence type="ECO:0000256" key="2">
    <source>
        <dbReference type="ARBA" id="ARBA00004325"/>
    </source>
</evidence>
<dbReference type="AlphaFoldDB" id="M5FZ95"/>
<dbReference type="OrthoDB" id="18175at2759"/>
<keyword evidence="4" id="KW-0809">Transit peptide</keyword>
<comment type="subcellular location">
    <subcellularLocation>
        <location evidence="1">Membrane</location>
        <topology evidence="1">Single-pass membrane protein</topology>
    </subcellularLocation>
    <subcellularLocation>
        <location evidence="2">Mitochondrion membrane</location>
    </subcellularLocation>
</comment>
<name>M5FZ95_DACPD</name>
<dbReference type="HOGENOM" id="CLU_156745_1_1_1"/>
<evidence type="ECO:0000256" key="7">
    <source>
        <dbReference type="ARBA" id="ARBA00023136"/>
    </source>
</evidence>
<evidence type="ECO:0000313" key="10">
    <source>
        <dbReference type="EMBL" id="EJT96822.1"/>
    </source>
</evidence>
<proteinExistence type="inferred from homology"/>
<sequence length="120" mass="13755">MRHFPSPFPAYSSPPPSPSSTNNNMGGPNLELFKFAVYVFFPVAIMFHYGNPDWYEKNVAPLKDQFWPREDTLNRPPHDNITLQAELARFKAEREARRERRQAAEAEAASASQGEPHRLV</sequence>
<comment type="similarity">
    <text evidence="8">Belongs to the PET100 family.</text>
</comment>
<feature type="compositionally biased region" description="Pro residues" evidence="9">
    <location>
        <begin position="1"/>
        <end position="18"/>
    </location>
</feature>
<dbReference type="InterPro" id="IPR018625">
    <property type="entry name" value="Pet100"/>
</dbReference>
<evidence type="ECO:0000256" key="4">
    <source>
        <dbReference type="ARBA" id="ARBA00022946"/>
    </source>
</evidence>
<keyword evidence="11" id="KW-1185">Reference proteome</keyword>
<dbReference type="RefSeq" id="XP_040623720.1">
    <property type="nucleotide sequence ID" value="XM_040769415.1"/>
</dbReference>
<feature type="compositionally biased region" description="Basic and acidic residues" evidence="9">
    <location>
        <begin position="92"/>
        <end position="104"/>
    </location>
</feature>
<dbReference type="GO" id="GO:0033617">
    <property type="term" value="P:mitochondrial respiratory chain complex IV assembly"/>
    <property type="evidence" value="ECO:0007669"/>
    <property type="project" value="InterPro"/>
</dbReference>
<keyword evidence="3" id="KW-0812">Transmembrane</keyword>
<gene>
    <name evidence="10" type="ORF">DACRYDRAFT_112439</name>
</gene>
<feature type="region of interest" description="Disordered" evidence="9">
    <location>
        <begin position="92"/>
        <end position="120"/>
    </location>
</feature>
<reference evidence="10 11" key="1">
    <citation type="journal article" date="2012" name="Science">
        <title>The Paleozoic origin of enzymatic lignin decomposition reconstructed from 31 fungal genomes.</title>
        <authorList>
            <person name="Floudas D."/>
            <person name="Binder M."/>
            <person name="Riley R."/>
            <person name="Barry K."/>
            <person name="Blanchette R.A."/>
            <person name="Henrissat B."/>
            <person name="Martinez A.T."/>
            <person name="Otillar R."/>
            <person name="Spatafora J.W."/>
            <person name="Yadav J.S."/>
            <person name="Aerts A."/>
            <person name="Benoit I."/>
            <person name="Boyd A."/>
            <person name="Carlson A."/>
            <person name="Copeland A."/>
            <person name="Coutinho P.M."/>
            <person name="de Vries R.P."/>
            <person name="Ferreira P."/>
            <person name="Findley K."/>
            <person name="Foster B."/>
            <person name="Gaskell J."/>
            <person name="Glotzer D."/>
            <person name="Gorecki P."/>
            <person name="Heitman J."/>
            <person name="Hesse C."/>
            <person name="Hori C."/>
            <person name="Igarashi K."/>
            <person name="Jurgens J.A."/>
            <person name="Kallen N."/>
            <person name="Kersten P."/>
            <person name="Kohler A."/>
            <person name="Kuees U."/>
            <person name="Kumar T.K.A."/>
            <person name="Kuo A."/>
            <person name="LaButti K."/>
            <person name="Larrondo L.F."/>
            <person name="Lindquist E."/>
            <person name="Ling A."/>
            <person name="Lombard V."/>
            <person name="Lucas S."/>
            <person name="Lundell T."/>
            <person name="Martin R."/>
            <person name="McLaughlin D.J."/>
            <person name="Morgenstern I."/>
            <person name="Morin E."/>
            <person name="Murat C."/>
            <person name="Nagy L.G."/>
            <person name="Nolan M."/>
            <person name="Ohm R.A."/>
            <person name="Patyshakuliyeva A."/>
            <person name="Rokas A."/>
            <person name="Ruiz-Duenas F.J."/>
            <person name="Sabat G."/>
            <person name="Salamov A."/>
            <person name="Samejima M."/>
            <person name="Schmutz J."/>
            <person name="Slot J.C."/>
            <person name="St John F."/>
            <person name="Stenlid J."/>
            <person name="Sun H."/>
            <person name="Sun S."/>
            <person name="Syed K."/>
            <person name="Tsang A."/>
            <person name="Wiebenga A."/>
            <person name="Young D."/>
            <person name="Pisabarro A."/>
            <person name="Eastwood D.C."/>
            <person name="Martin F."/>
            <person name="Cullen D."/>
            <person name="Grigoriev I.V."/>
            <person name="Hibbett D.S."/>
        </authorList>
    </citation>
    <scope>NUCLEOTIDE SEQUENCE [LARGE SCALE GENOMIC DNA]</scope>
    <source>
        <strain evidence="10 11">DJM-731 SS1</strain>
    </source>
</reference>
<protein>
    <submittedName>
        <fullName evidence="10">Uncharacterized protein</fullName>
    </submittedName>
</protein>
<organism evidence="10 11">
    <name type="scientific">Dacryopinax primogenitus (strain DJM 731)</name>
    <name type="common">Brown rot fungus</name>
    <dbReference type="NCBI Taxonomy" id="1858805"/>
    <lineage>
        <taxon>Eukaryota</taxon>
        <taxon>Fungi</taxon>
        <taxon>Dikarya</taxon>
        <taxon>Basidiomycota</taxon>
        <taxon>Agaricomycotina</taxon>
        <taxon>Dacrymycetes</taxon>
        <taxon>Dacrymycetales</taxon>
        <taxon>Dacrymycetaceae</taxon>
        <taxon>Dacryopinax</taxon>
    </lineage>
</organism>
<dbReference type="PANTHER" id="PTHR33968:SF1">
    <property type="entry name" value="PROTEIN PET100 HOMOLOG, MITOCHONDRIAL"/>
    <property type="match status" value="1"/>
</dbReference>
<evidence type="ECO:0000256" key="5">
    <source>
        <dbReference type="ARBA" id="ARBA00022989"/>
    </source>
</evidence>
<dbReference type="EMBL" id="JH795880">
    <property type="protein sequence ID" value="EJT96822.1"/>
    <property type="molecule type" value="Genomic_DNA"/>
</dbReference>
<dbReference type="PANTHER" id="PTHR33968">
    <property type="entry name" value="PROTEIN PET100 HOMOLOG, MITOCHONDRIAL"/>
    <property type="match status" value="1"/>
</dbReference>
<keyword evidence="5" id="KW-1133">Transmembrane helix</keyword>
<evidence type="ECO:0000256" key="8">
    <source>
        <dbReference type="ARBA" id="ARBA00038077"/>
    </source>
</evidence>
<keyword evidence="7" id="KW-0472">Membrane</keyword>
<feature type="region of interest" description="Disordered" evidence="9">
    <location>
        <begin position="1"/>
        <end position="26"/>
    </location>
</feature>
<dbReference type="OMA" id="VIFPIGW"/>
<dbReference type="GO" id="GO:0005743">
    <property type="term" value="C:mitochondrial inner membrane"/>
    <property type="evidence" value="ECO:0007669"/>
    <property type="project" value="TreeGrafter"/>
</dbReference>
<evidence type="ECO:0000256" key="6">
    <source>
        <dbReference type="ARBA" id="ARBA00023128"/>
    </source>
</evidence>
<accession>M5FZ95</accession>
<evidence type="ECO:0000256" key="3">
    <source>
        <dbReference type="ARBA" id="ARBA00022692"/>
    </source>
</evidence>
<evidence type="ECO:0000313" key="11">
    <source>
        <dbReference type="Proteomes" id="UP000030653"/>
    </source>
</evidence>
<evidence type="ECO:0000256" key="1">
    <source>
        <dbReference type="ARBA" id="ARBA00004167"/>
    </source>
</evidence>
<dbReference type="Pfam" id="PF09803">
    <property type="entry name" value="Pet100"/>
    <property type="match status" value="1"/>
</dbReference>
<dbReference type="STRING" id="1858805.M5FZ95"/>
<evidence type="ECO:0000256" key="9">
    <source>
        <dbReference type="SAM" id="MobiDB-lite"/>
    </source>
</evidence>
<dbReference type="Proteomes" id="UP000030653">
    <property type="component" value="Unassembled WGS sequence"/>
</dbReference>
<keyword evidence="6" id="KW-0496">Mitochondrion</keyword>
<dbReference type="GeneID" id="63684477"/>
<dbReference type="GO" id="GO:0051082">
    <property type="term" value="F:unfolded protein binding"/>
    <property type="evidence" value="ECO:0007669"/>
    <property type="project" value="TreeGrafter"/>
</dbReference>